<evidence type="ECO:0000313" key="2">
    <source>
        <dbReference type="EMBL" id="PZT54918.1"/>
    </source>
</evidence>
<evidence type="ECO:0000313" key="3">
    <source>
        <dbReference type="Proteomes" id="UP000249204"/>
    </source>
</evidence>
<dbReference type="RefSeq" id="WP_111270960.1">
    <property type="nucleotide sequence ID" value="NZ_QKWW01000039.1"/>
</dbReference>
<feature type="transmembrane region" description="Helical" evidence="1">
    <location>
        <begin position="5"/>
        <end position="21"/>
    </location>
</feature>
<feature type="transmembrane region" description="Helical" evidence="1">
    <location>
        <begin position="27"/>
        <end position="47"/>
    </location>
</feature>
<dbReference type="AlphaFoldDB" id="A0A2W6NIJ4"/>
<evidence type="ECO:0000256" key="1">
    <source>
        <dbReference type="SAM" id="Phobius"/>
    </source>
</evidence>
<comment type="caution">
    <text evidence="2">The sequence shown here is derived from an EMBL/GenBank/DDBJ whole genome shotgun (WGS) entry which is preliminary data.</text>
</comment>
<accession>A0A2W6NIJ4</accession>
<protein>
    <submittedName>
        <fullName evidence="2">Uncharacterized protein</fullName>
    </submittedName>
</protein>
<organism evidence="2 3">
    <name type="scientific">Paenibacillus silvae</name>
    <dbReference type="NCBI Taxonomy" id="1325358"/>
    <lineage>
        <taxon>Bacteria</taxon>
        <taxon>Bacillati</taxon>
        <taxon>Bacillota</taxon>
        <taxon>Bacilli</taxon>
        <taxon>Bacillales</taxon>
        <taxon>Paenibacillaceae</taxon>
        <taxon>Paenibacillus</taxon>
    </lineage>
</organism>
<keyword evidence="1" id="KW-1133">Transmembrane helix</keyword>
<name>A0A2W6NIJ4_9BACL</name>
<dbReference type="Proteomes" id="UP000249204">
    <property type="component" value="Unassembled WGS sequence"/>
</dbReference>
<keyword evidence="1" id="KW-0472">Membrane</keyword>
<sequence length="214" mass="25626">MDRREVFYYVAVFIYTLLMLWNDQSIILVLGIVLFTTLIVFTIHIIYPMAWETRMDRLDTFLRSKQHKPYIYIFYATANRLDEEVEQTIEKLMNNTTASKSTKANYQAVYGLYRNDLFTLRKAVREMRRSDYRTYYETILLVEEGNSERARAHLASIKKEWMRFALLAEIERRLNHPEQAAEYAARAVHASRGVNRYLMTKEVERYYTKEQLAQ</sequence>
<keyword evidence="1" id="KW-0812">Transmembrane</keyword>
<gene>
    <name evidence="2" type="ORF">DN757_14575</name>
</gene>
<proteinExistence type="predicted"/>
<reference evidence="2 3" key="1">
    <citation type="submission" date="2018-06" db="EMBL/GenBank/DDBJ databases">
        <title>Isolation of heavy metals resistant Paenibacillus silvae NC2 from Gold-Copper mine in ZiJin, China.</title>
        <authorList>
            <person name="Xu J."/>
            <person name="Mazhar H.S."/>
            <person name="Rensing C."/>
        </authorList>
    </citation>
    <scope>NUCLEOTIDE SEQUENCE [LARGE SCALE GENOMIC DNA]</scope>
    <source>
        <strain evidence="2 3">NC2</strain>
    </source>
</reference>
<dbReference type="EMBL" id="QKWW01000039">
    <property type="protein sequence ID" value="PZT54918.1"/>
    <property type="molecule type" value="Genomic_DNA"/>
</dbReference>